<dbReference type="GO" id="GO:0009102">
    <property type="term" value="P:biotin biosynthetic process"/>
    <property type="evidence" value="ECO:0007669"/>
    <property type="project" value="UniProtKB-UniRule"/>
</dbReference>
<keyword evidence="2" id="KW-0067">ATP-binding</keyword>
<dbReference type="RefSeq" id="WP_266010281.1">
    <property type="nucleotide sequence ID" value="NZ_JAPFQP010000001.1"/>
</dbReference>
<comment type="similarity">
    <text evidence="2">Belongs to the dethiobiotin synthetase family.</text>
</comment>
<dbReference type="Pfam" id="PF13500">
    <property type="entry name" value="AAA_26"/>
    <property type="match status" value="1"/>
</dbReference>
<dbReference type="PANTHER" id="PTHR43210">
    <property type="entry name" value="DETHIOBIOTIN SYNTHETASE"/>
    <property type="match status" value="1"/>
</dbReference>
<feature type="binding site" evidence="2">
    <location>
        <position position="16"/>
    </location>
    <ligand>
        <name>Mg(2+)</name>
        <dbReference type="ChEBI" id="CHEBI:18420"/>
    </ligand>
</feature>
<feature type="binding site" evidence="2">
    <location>
        <position position="99"/>
    </location>
    <ligand>
        <name>Mg(2+)</name>
        <dbReference type="ChEBI" id="CHEBI:18420"/>
    </ligand>
</feature>
<feature type="binding site" evidence="2">
    <location>
        <position position="43"/>
    </location>
    <ligand>
        <name>ATP</name>
        <dbReference type="ChEBI" id="CHEBI:30616"/>
    </ligand>
</feature>
<feature type="binding site" evidence="2">
    <location>
        <begin position="99"/>
        <end position="102"/>
    </location>
    <ligand>
        <name>ATP</name>
        <dbReference type="ChEBI" id="CHEBI:30616"/>
    </ligand>
</feature>
<keyword evidence="2" id="KW-0479">Metal-binding</keyword>
<dbReference type="GO" id="GO:0004141">
    <property type="term" value="F:dethiobiotin synthase activity"/>
    <property type="evidence" value="ECO:0007669"/>
    <property type="project" value="UniProtKB-UniRule"/>
</dbReference>
<comment type="pathway">
    <text evidence="2">Cofactor biosynthesis; biotin biosynthesis; biotin from 7,8-diaminononanoate: step 1/2.</text>
</comment>
<dbReference type="EC" id="6.3.3.3" evidence="2"/>
<evidence type="ECO:0000256" key="2">
    <source>
        <dbReference type="HAMAP-Rule" id="MF_00336"/>
    </source>
</evidence>
<comment type="cofactor">
    <cofactor evidence="2">
        <name>Mg(2+)</name>
        <dbReference type="ChEBI" id="CHEBI:18420"/>
    </cofactor>
</comment>
<keyword evidence="2" id="KW-0460">Magnesium</keyword>
<proteinExistence type="inferred from homology"/>
<keyword evidence="2 3" id="KW-0436">Ligase</keyword>
<comment type="subcellular location">
    <subcellularLocation>
        <location evidence="2">Cytoplasm</location>
    </subcellularLocation>
</comment>
<comment type="caution">
    <text evidence="2">Lacks conserved residue(s) required for the propagation of feature annotation.</text>
</comment>
<feature type="active site" evidence="2">
    <location>
        <position position="32"/>
    </location>
</feature>
<dbReference type="SUPFAM" id="SSF52540">
    <property type="entry name" value="P-loop containing nucleoside triphosphate hydrolases"/>
    <property type="match status" value="1"/>
</dbReference>
<evidence type="ECO:0000313" key="3">
    <source>
        <dbReference type="EMBL" id="MCX2718289.1"/>
    </source>
</evidence>
<keyword evidence="2" id="KW-0963">Cytoplasm</keyword>
<evidence type="ECO:0000313" key="4">
    <source>
        <dbReference type="Proteomes" id="UP001207116"/>
    </source>
</evidence>
<accession>A0AAE3SM78</accession>
<dbReference type="PANTHER" id="PTHR43210:SF5">
    <property type="entry name" value="DETHIOBIOTIN SYNTHETASE"/>
    <property type="match status" value="1"/>
</dbReference>
<keyword evidence="2" id="KW-0547">Nucleotide-binding</keyword>
<dbReference type="InterPro" id="IPR027417">
    <property type="entry name" value="P-loop_NTPase"/>
</dbReference>
<name>A0AAE3SM78_9FLAO</name>
<feature type="binding site" evidence="2">
    <location>
        <begin position="12"/>
        <end position="17"/>
    </location>
    <ligand>
        <name>ATP</name>
        <dbReference type="ChEBI" id="CHEBI:30616"/>
    </ligand>
</feature>
<dbReference type="NCBIfam" id="TIGR00347">
    <property type="entry name" value="bioD"/>
    <property type="match status" value="1"/>
</dbReference>
<dbReference type="GO" id="GO:0000287">
    <property type="term" value="F:magnesium ion binding"/>
    <property type="evidence" value="ECO:0007669"/>
    <property type="project" value="UniProtKB-UniRule"/>
</dbReference>
<feature type="binding site" evidence="2">
    <location>
        <position position="36"/>
    </location>
    <ligand>
        <name>substrate</name>
    </ligand>
</feature>
<dbReference type="Proteomes" id="UP001207116">
    <property type="component" value="Unassembled WGS sequence"/>
</dbReference>
<dbReference type="EMBL" id="JAPFQP010000001">
    <property type="protein sequence ID" value="MCX2718289.1"/>
    <property type="molecule type" value="Genomic_DNA"/>
</dbReference>
<comment type="caution">
    <text evidence="3">The sequence shown here is derived from an EMBL/GenBank/DDBJ whole genome shotgun (WGS) entry which is preliminary data.</text>
</comment>
<sequence>MKRIFVTGTSTEVGKTIASAILVEALEADYWKPVQSGDLDYSDSHKIARLISNTNTVIHKNSYALNTPMSPHAAAEIDGVQIELKEIREPETTNHLIIEGAGGLLVPLNQDDTIADLIKPHYHVVVVSRHYLGSINHTLLTMEALERRGINASLIFSGEEHPTTEQIILKKTGARFLGRIGEEAEFNREMIKRYARLFAKSLATI</sequence>
<dbReference type="PIRSF" id="PIRSF006755">
    <property type="entry name" value="DTB_synth"/>
    <property type="match status" value="1"/>
</dbReference>
<dbReference type="HAMAP" id="MF_00336">
    <property type="entry name" value="BioD"/>
    <property type="match status" value="1"/>
</dbReference>
<gene>
    <name evidence="2 3" type="primary">bioD</name>
    <name evidence="3" type="ORF">OO016_01625</name>
</gene>
<dbReference type="CDD" id="cd03109">
    <property type="entry name" value="DTBS"/>
    <property type="match status" value="1"/>
</dbReference>
<dbReference type="AlphaFoldDB" id="A0AAE3SM78"/>
<evidence type="ECO:0000256" key="1">
    <source>
        <dbReference type="ARBA" id="ARBA00022756"/>
    </source>
</evidence>
<comment type="subunit">
    <text evidence="2">Homodimer.</text>
</comment>
<feature type="binding site" evidence="2">
    <location>
        <begin position="158"/>
        <end position="159"/>
    </location>
    <ligand>
        <name>ATP</name>
        <dbReference type="ChEBI" id="CHEBI:30616"/>
    </ligand>
</feature>
<organism evidence="3 4">
    <name type="scientific">Lentiprolixibacter aurantiacus</name>
    <dbReference type="NCBI Taxonomy" id="2993939"/>
    <lineage>
        <taxon>Bacteria</taxon>
        <taxon>Pseudomonadati</taxon>
        <taxon>Bacteroidota</taxon>
        <taxon>Flavobacteriia</taxon>
        <taxon>Flavobacteriales</taxon>
        <taxon>Flavobacteriaceae</taxon>
        <taxon>Lentiprolixibacter</taxon>
    </lineage>
</organism>
<dbReference type="InterPro" id="IPR004472">
    <property type="entry name" value="DTB_synth_BioD"/>
</dbReference>
<protein>
    <recommendedName>
        <fullName evidence="2">ATP-dependent dethiobiotin synthetase BioD</fullName>
        <ecNumber evidence="2">6.3.3.3</ecNumber>
    </recommendedName>
    <alternativeName>
        <fullName evidence="2">DTB synthetase</fullName>
        <shortName evidence="2">DTBS</shortName>
    </alternativeName>
    <alternativeName>
        <fullName evidence="2">Dethiobiotin synthase</fullName>
    </alternativeName>
</protein>
<dbReference type="Gene3D" id="3.40.50.300">
    <property type="entry name" value="P-loop containing nucleotide triphosphate hydrolases"/>
    <property type="match status" value="1"/>
</dbReference>
<feature type="binding site" evidence="2">
    <location>
        <position position="43"/>
    </location>
    <ligand>
        <name>Mg(2+)</name>
        <dbReference type="ChEBI" id="CHEBI:18420"/>
    </ligand>
</feature>
<keyword evidence="1 2" id="KW-0093">Biotin biosynthesis</keyword>
<comment type="function">
    <text evidence="2">Catalyzes a mechanistically unusual reaction, the ATP-dependent insertion of CO2 between the N7 and N8 nitrogen atoms of 7,8-diaminopelargonic acid (DAPA, also called 7,8-diammoniononanoate) to form a ureido ring.</text>
</comment>
<keyword evidence="4" id="KW-1185">Reference proteome</keyword>
<dbReference type="GO" id="GO:0005829">
    <property type="term" value="C:cytosol"/>
    <property type="evidence" value="ECO:0007669"/>
    <property type="project" value="TreeGrafter"/>
</dbReference>
<reference evidence="3" key="1">
    <citation type="submission" date="2022-11" db="EMBL/GenBank/DDBJ databases">
        <title>The characterization of three novel Bacteroidetes species and genomic analysis of their roles in tidal elemental geochemical cycles.</title>
        <authorList>
            <person name="Ma K.-J."/>
        </authorList>
    </citation>
    <scope>NUCLEOTIDE SEQUENCE</scope>
    <source>
        <strain evidence="3">M415</strain>
    </source>
</reference>
<comment type="catalytic activity">
    <reaction evidence="2">
        <text>(7R,8S)-7,8-diammoniononanoate + CO2 + ATP = (4R,5S)-dethiobiotin + ADP + phosphate + 3 H(+)</text>
        <dbReference type="Rhea" id="RHEA:15805"/>
        <dbReference type="ChEBI" id="CHEBI:15378"/>
        <dbReference type="ChEBI" id="CHEBI:16526"/>
        <dbReference type="ChEBI" id="CHEBI:30616"/>
        <dbReference type="ChEBI" id="CHEBI:43474"/>
        <dbReference type="ChEBI" id="CHEBI:149469"/>
        <dbReference type="ChEBI" id="CHEBI:149473"/>
        <dbReference type="ChEBI" id="CHEBI:456216"/>
        <dbReference type="EC" id="6.3.3.3"/>
    </reaction>
</comment>
<dbReference type="GO" id="GO:0005524">
    <property type="term" value="F:ATP binding"/>
    <property type="evidence" value="ECO:0007669"/>
    <property type="project" value="UniProtKB-UniRule"/>
</dbReference>